<evidence type="ECO:0000313" key="1">
    <source>
        <dbReference type="EMBL" id="OAE29394.1"/>
    </source>
</evidence>
<name>A0A176W8Q4_MARPO</name>
<proteinExistence type="predicted"/>
<organism evidence="1 2">
    <name type="scientific">Marchantia polymorpha subsp. ruderalis</name>
    <dbReference type="NCBI Taxonomy" id="1480154"/>
    <lineage>
        <taxon>Eukaryota</taxon>
        <taxon>Viridiplantae</taxon>
        <taxon>Streptophyta</taxon>
        <taxon>Embryophyta</taxon>
        <taxon>Marchantiophyta</taxon>
        <taxon>Marchantiopsida</taxon>
        <taxon>Marchantiidae</taxon>
        <taxon>Marchantiales</taxon>
        <taxon>Marchantiaceae</taxon>
        <taxon>Marchantia</taxon>
    </lineage>
</organism>
<evidence type="ECO:0008006" key="3">
    <source>
        <dbReference type="Google" id="ProtNLM"/>
    </source>
</evidence>
<reference evidence="1" key="1">
    <citation type="submission" date="2016-03" db="EMBL/GenBank/DDBJ databases">
        <title>Mechanisms controlling the formation of the plant cell surface in tip-growing cells are functionally conserved among land plants.</title>
        <authorList>
            <person name="Honkanen S."/>
            <person name="Jones V.A."/>
            <person name="Morieri G."/>
            <person name="Champion C."/>
            <person name="Hetherington A.J."/>
            <person name="Kelly S."/>
            <person name="Saint-Marcoux D."/>
            <person name="Proust H."/>
            <person name="Prescott H."/>
            <person name="Dolan L."/>
        </authorList>
    </citation>
    <scope>NUCLEOTIDE SEQUENCE [LARGE SCALE GENOMIC DNA]</scope>
    <source>
        <tissue evidence="1">Whole gametophyte</tissue>
    </source>
</reference>
<protein>
    <recommendedName>
        <fullName evidence="3">F-box domain-containing protein</fullName>
    </recommendedName>
</protein>
<dbReference type="AlphaFoldDB" id="A0A176W8Q4"/>
<dbReference type="Proteomes" id="UP000077202">
    <property type="component" value="Unassembled WGS sequence"/>
</dbReference>
<accession>A0A176W8Q4</accession>
<dbReference type="EMBL" id="LVLJ01001468">
    <property type="protein sequence ID" value="OAE29394.1"/>
    <property type="molecule type" value="Genomic_DNA"/>
</dbReference>
<sequence>MEPERDQHQPEDGWESLPIDFLIKILRDYDLRNSTLLECRSVLGTWNASVEESMEATTIDLQVAAYERHVCLLASNCSTLEGEFERRSDVANFLRNPMVQRMDGALIRRVTNLYERALIRRRRFPWNMDKAIWNMDETMDEAVIRRFVDQLVLDYPTVFNFYATGGRDAYFVFDDEGIELDVVKY</sequence>
<evidence type="ECO:0000313" key="2">
    <source>
        <dbReference type="Proteomes" id="UP000077202"/>
    </source>
</evidence>
<gene>
    <name evidence="1" type="ORF">AXG93_2090s1000</name>
</gene>
<keyword evidence="2" id="KW-1185">Reference proteome</keyword>
<comment type="caution">
    <text evidence="1">The sequence shown here is derived from an EMBL/GenBank/DDBJ whole genome shotgun (WGS) entry which is preliminary data.</text>
</comment>